<feature type="region of interest" description="Disordered" evidence="1">
    <location>
        <begin position="203"/>
        <end position="236"/>
    </location>
</feature>
<comment type="caution">
    <text evidence="3">The sequence shown here is derived from an EMBL/GenBank/DDBJ whole genome shotgun (WGS) entry which is preliminary data.</text>
</comment>
<dbReference type="InterPro" id="IPR013761">
    <property type="entry name" value="SAM/pointed_sf"/>
</dbReference>
<proteinExistence type="predicted"/>
<evidence type="ECO:0000256" key="2">
    <source>
        <dbReference type="SAM" id="Phobius"/>
    </source>
</evidence>
<evidence type="ECO:0008006" key="5">
    <source>
        <dbReference type="Google" id="ProtNLM"/>
    </source>
</evidence>
<name>A0A1Y2CAQ9_9FUNG</name>
<dbReference type="Gene3D" id="1.10.150.50">
    <property type="entry name" value="Transcription Factor, Ets-1"/>
    <property type="match status" value="1"/>
</dbReference>
<accession>A0A1Y2CAQ9</accession>
<dbReference type="OrthoDB" id="10004495at2759"/>
<dbReference type="SUPFAM" id="SSF47769">
    <property type="entry name" value="SAM/Pointed domain"/>
    <property type="match status" value="1"/>
</dbReference>
<reference evidence="3 4" key="1">
    <citation type="submission" date="2016-07" db="EMBL/GenBank/DDBJ databases">
        <title>Pervasive Adenine N6-methylation of Active Genes in Fungi.</title>
        <authorList>
            <consortium name="DOE Joint Genome Institute"/>
            <person name="Mondo S.J."/>
            <person name="Dannebaum R.O."/>
            <person name="Kuo R.C."/>
            <person name="Labutti K."/>
            <person name="Haridas S."/>
            <person name="Kuo A."/>
            <person name="Salamov A."/>
            <person name="Ahrendt S.R."/>
            <person name="Lipzen A."/>
            <person name="Sullivan W."/>
            <person name="Andreopoulos W.B."/>
            <person name="Clum A."/>
            <person name="Lindquist E."/>
            <person name="Daum C."/>
            <person name="Ramamoorthy G.K."/>
            <person name="Gryganskyi A."/>
            <person name="Culley D."/>
            <person name="Magnuson J.K."/>
            <person name="James T.Y."/>
            <person name="O'Malley M.A."/>
            <person name="Stajich J.E."/>
            <person name="Spatafora J.W."/>
            <person name="Visel A."/>
            <person name="Grigoriev I.V."/>
        </authorList>
    </citation>
    <scope>NUCLEOTIDE SEQUENCE [LARGE SCALE GENOMIC DNA]</scope>
    <source>
        <strain evidence="3 4">JEL800</strain>
    </source>
</reference>
<keyword evidence="2" id="KW-0472">Membrane</keyword>
<dbReference type="EMBL" id="MCGO01000023">
    <property type="protein sequence ID" value="ORY44121.1"/>
    <property type="molecule type" value="Genomic_DNA"/>
</dbReference>
<sequence>MSGYASLHNVGYIKGMIPFHDLDPYPFIDKERDLYTCPYAPGLDTSDTNNGNRNCIFYNQTLAGTWCLSDPKCRVMECHLYIPQNQTYCWLGSLPLVSGSFNRAATTNQKGYTVGFSSVDSPVLSSAYFTGDTFNNWTAAASNCLEVGRCFGFVCQSDNTTCTTTDQVFTGTVTVPLDTKWISTTSTQSNLWAGPPAVSTDFVPPPVTRPGNIKQVNNEPSVPIPSSAPDTPSNGGTNAGAVVGGVVGLIAVGAIVAGLVYVRRRSSQTSEGPIQDAPKADDSNSSGQPAPDSKDILYDLTLSPPLTPKAVDAPATDNIEITVFTSSQEAEPLPPKPTLFSGLNNLRHGSLDPLQADSSTPARSRKGSIFQEMQATIVNNIKQQSMPRERPQNPQNWSTKAVAAWILSNVALEEDIDGRALMRIRSQDIVTVLKIEKTGERLRIEEAHEKLCGEQDANPPSYTPYF</sequence>
<dbReference type="AlphaFoldDB" id="A0A1Y2CAQ9"/>
<evidence type="ECO:0000313" key="3">
    <source>
        <dbReference type="EMBL" id="ORY44121.1"/>
    </source>
</evidence>
<dbReference type="Proteomes" id="UP000193642">
    <property type="component" value="Unassembled WGS sequence"/>
</dbReference>
<keyword evidence="2" id="KW-1133">Transmembrane helix</keyword>
<feature type="transmembrane region" description="Helical" evidence="2">
    <location>
        <begin position="239"/>
        <end position="262"/>
    </location>
</feature>
<evidence type="ECO:0000256" key="1">
    <source>
        <dbReference type="SAM" id="MobiDB-lite"/>
    </source>
</evidence>
<organism evidence="3 4">
    <name type="scientific">Rhizoclosmatium globosum</name>
    <dbReference type="NCBI Taxonomy" id="329046"/>
    <lineage>
        <taxon>Eukaryota</taxon>
        <taxon>Fungi</taxon>
        <taxon>Fungi incertae sedis</taxon>
        <taxon>Chytridiomycota</taxon>
        <taxon>Chytridiomycota incertae sedis</taxon>
        <taxon>Chytridiomycetes</taxon>
        <taxon>Chytridiales</taxon>
        <taxon>Chytriomycetaceae</taxon>
        <taxon>Rhizoclosmatium</taxon>
    </lineage>
</organism>
<keyword evidence="4" id="KW-1185">Reference proteome</keyword>
<protein>
    <recommendedName>
        <fullName evidence="5">SAM domain-containing protein</fullName>
    </recommendedName>
</protein>
<feature type="region of interest" description="Disordered" evidence="1">
    <location>
        <begin position="268"/>
        <end position="296"/>
    </location>
</feature>
<evidence type="ECO:0000313" key="4">
    <source>
        <dbReference type="Proteomes" id="UP000193642"/>
    </source>
</evidence>
<gene>
    <name evidence="3" type="ORF">BCR33DRAFT_717207</name>
</gene>
<keyword evidence="2" id="KW-0812">Transmembrane</keyword>